<feature type="domain" description="Phorbol-ester/DAG-type" evidence="6">
    <location>
        <begin position="361"/>
        <end position="415"/>
    </location>
</feature>
<dbReference type="PANTHER" id="PTHR12326:SF3">
    <property type="entry name" value="DIFFERENTIALLY EXPRESSED IN FDCP 8 HOMOLOG"/>
    <property type="match status" value="1"/>
</dbReference>
<dbReference type="Pfam" id="PF13901">
    <property type="entry name" value="RH_dom"/>
    <property type="match status" value="1"/>
</dbReference>
<dbReference type="EMBL" id="JBICBT010000207">
    <property type="protein sequence ID" value="KAL3120676.1"/>
    <property type="molecule type" value="Genomic_DNA"/>
</dbReference>
<dbReference type="InterPro" id="IPR036280">
    <property type="entry name" value="Multihaem_cyt_sf"/>
</dbReference>
<name>A0ABD2LZJ9_9BILA</name>
<dbReference type="PROSITE" id="PS50081">
    <property type="entry name" value="ZF_DAG_PE_2"/>
    <property type="match status" value="1"/>
</dbReference>
<comment type="caution">
    <text evidence="7">The sequence shown here is derived from an EMBL/GenBank/DDBJ whole genome shotgun (WGS) entry which is preliminary data.</text>
</comment>
<evidence type="ECO:0000259" key="6">
    <source>
        <dbReference type="PROSITE" id="PS50081"/>
    </source>
</evidence>
<organism evidence="7 8">
    <name type="scientific">Heterodera trifolii</name>
    <dbReference type="NCBI Taxonomy" id="157864"/>
    <lineage>
        <taxon>Eukaryota</taxon>
        <taxon>Metazoa</taxon>
        <taxon>Ecdysozoa</taxon>
        <taxon>Nematoda</taxon>
        <taxon>Chromadorea</taxon>
        <taxon>Rhabditida</taxon>
        <taxon>Tylenchina</taxon>
        <taxon>Tylenchomorpha</taxon>
        <taxon>Tylenchoidea</taxon>
        <taxon>Heteroderidae</taxon>
        <taxon>Heteroderinae</taxon>
        <taxon>Heterodera</taxon>
    </lineage>
</organism>
<feature type="compositionally biased region" description="Acidic residues" evidence="5">
    <location>
        <begin position="430"/>
        <end position="445"/>
    </location>
</feature>
<dbReference type="SMART" id="SM01175">
    <property type="entry name" value="DUF4206"/>
    <property type="match status" value="1"/>
</dbReference>
<evidence type="ECO:0000256" key="2">
    <source>
        <dbReference type="ARBA" id="ARBA00022737"/>
    </source>
</evidence>
<evidence type="ECO:0000313" key="7">
    <source>
        <dbReference type="EMBL" id="KAL3120676.1"/>
    </source>
</evidence>
<dbReference type="InterPro" id="IPR051366">
    <property type="entry name" value="DEF8"/>
</dbReference>
<protein>
    <recommendedName>
        <fullName evidence="6">Phorbol-ester/DAG-type domain-containing protein</fullName>
    </recommendedName>
</protein>
<evidence type="ECO:0000313" key="8">
    <source>
        <dbReference type="Proteomes" id="UP001620626"/>
    </source>
</evidence>
<keyword evidence="1" id="KW-0479">Metal-binding</keyword>
<sequence>MDSPLSIAQKLSIRSEFEHFVDSQIAALIAEAKAQNVELSRENELEIAIDFCKKYLLEDNRSEGQIEGQKNEETQDEEGKREKQAKGETDGERDGERERHRAEVLAKLVELKLELEQYKETLELNSPFEAVSTVNGHQFMLQSSKGRNPYCETCLGTIWRLAQHWRRCKMRRVCPSLALARTEFSLQFELCPEKSLLAQNYQCAECFSPIGFDDDSEKLPRICDFTGLFYCRRCHWNDEMIVPARIVRNWDFGKRAVCRATKQMLTTAMKRPLINFEKENPTMFKFVHKLDKIQKMRTNIMLMKCYFVSCKFARKMRILQHLSRFQHFVENDTMFTMDDLLQLANGRLLADIEAIVRIFTAHITEECEICRGNAFFCELCTDNQRIYPFSENVAICKSCCAVYHRPCFDRASKRCPRCLRRKARRKAVMEDNEGDEEEEEDGQQP</sequence>
<feature type="region of interest" description="Disordered" evidence="5">
    <location>
        <begin position="423"/>
        <end position="445"/>
    </location>
</feature>
<dbReference type="GO" id="GO:0008270">
    <property type="term" value="F:zinc ion binding"/>
    <property type="evidence" value="ECO:0007669"/>
    <property type="project" value="UniProtKB-KW"/>
</dbReference>
<evidence type="ECO:0000256" key="4">
    <source>
        <dbReference type="ARBA" id="ARBA00022833"/>
    </source>
</evidence>
<dbReference type="Proteomes" id="UP001620626">
    <property type="component" value="Unassembled WGS sequence"/>
</dbReference>
<dbReference type="SUPFAM" id="SSF48695">
    <property type="entry name" value="Multiheme cytochromes"/>
    <property type="match status" value="1"/>
</dbReference>
<keyword evidence="8" id="KW-1185">Reference proteome</keyword>
<keyword evidence="2" id="KW-0677">Repeat</keyword>
<reference evidence="7 8" key="1">
    <citation type="submission" date="2024-10" db="EMBL/GenBank/DDBJ databases">
        <authorList>
            <person name="Kim D."/>
        </authorList>
    </citation>
    <scope>NUCLEOTIDE SEQUENCE [LARGE SCALE GENOMIC DNA]</scope>
    <source>
        <strain evidence="7">BH-2024</strain>
    </source>
</reference>
<evidence type="ECO:0000256" key="1">
    <source>
        <dbReference type="ARBA" id="ARBA00022723"/>
    </source>
</evidence>
<evidence type="ECO:0000256" key="3">
    <source>
        <dbReference type="ARBA" id="ARBA00022771"/>
    </source>
</evidence>
<accession>A0ABD2LZJ9</accession>
<proteinExistence type="predicted"/>
<dbReference type="AlphaFoldDB" id="A0ABD2LZJ9"/>
<feature type="region of interest" description="Disordered" evidence="5">
    <location>
        <begin position="63"/>
        <end position="99"/>
    </location>
</feature>
<evidence type="ECO:0000256" key="5">
    <source>
        <dbReference type="SAM" id="MobiDB-lite"/>
    </source>
</evidence>
<dbReference type="InterPro" id="IPR025258">
    <property type="entry name" value="RH_dom"/>
</dbReference>
<dbReference type="InterPro" id="IPR002219">
    <property type="entry name" value="PKC_DAG/PE"/>
</dbReference>
<keyword evidence="3" id="KW-0863">Zinc-finger</keyword>
<keyword evidence="4" id="KW-0862">Zinc</keyword>
<gene>
    <name evidence="7" type="ORF">niasHT_007968</name>
</gene>
<dbReference type="PANTHER" id="PTHR12326">
    <property type="entry name" value="PLECKSTRIN HOMOLOGY DOMAIN CONTAINING PROTEIN"/>
    <property type="match status" value="1"/>
</dbReference>